<keyword evidence="2" id="KW-1185">Reference proteome</keyword>
<dbReference type="OrthoDB" id="1201582at2"/>
<gene>
    <name evidence="1" type="ORF">TNO020_260133</name>
</gene>
<reference evidence="2" key="1">
    <citation type="submission" date="2017-11" db="EMBL/GenBank/DDBJ databases">
        <authorList>
            <person name="Duchaud E."/>
        </authorList>
    </citation>
    <scope>NUCLEOTIDE SEQUENCE [LARGE SCALE GENOMIC DNA]</scope>
    <source>
        <strain evidence="2">Tenacibaculum sp. TNO020</strain>
    </source>
</reference>
<sequence>MNSFSTFSTLFISLILGLFIITSCDSSSELQKDFTCQKETFYKENILKKQQDFRKYFTTYFPENWKVNLYYDTKKTSIYAADTTVSLTETTLIDVTLVHKTIFIDNTFAQKITEDNKKMGFTELKTKHLQFLKKPSYYSYAKGKKGNHSYHILNTFTKINTDNFLHVKTEVYGDSFVEKRFCKAIELIEKININ</sequence>
<dbReference type="AlphaFoldDB" id="A0A2H1YGW0"/>
<name>A0A2H1YGW0_9FLAO</name>
<organism evidence="1 2">
    <name type="scientific">Tenacibaculum piscium</name>
    <dbReference type="NCBI Taxonomy" id="1458515"/>
    <lineage>
        <taxon>Bacteria</taxon>
        <taxon>Pseudomonadati</taxon>
        <taxon>Bacteroidota</taxon>
        <taxon>Flavobacteriia</taxon>
        <taxon>Flavobacteriales</taxon>
        <taxon>Flavobacteriaceae</taxon>
        <taxon>Tenacibaculum</taxon>
    </lineage>
</organism>
<protein>
    <submittedName>
        <fullName evidence="1">Uncharacterized protein</fullName>
    </submittedName>
</protein>
<proteinExistence type="predicted"/>
<dbReference type="EMBL" id="OENF01000019">
    <property type="protein sequence ID" value="SOS74703.1"/>
    <property type="molecule type" value="Genomic_DNA"/>
</dbReference>
<dbReference type="Proteomes" id="UP000234211">
    <property type="component" value="Unassembled WGS sequence"/>
</dbReference>
<accession>A0A2H1YGW0</accession>
<evidence type="ECO:0000313" key="1">
    <source>
        <dbReference type="EMBL" id="SOS74703.1"/>
    </source>
</evidence>
<dbReference type="RefSeq" id="WP_101917188.1">
    <property type="nucleotide sequence ID" value="NZ_JAJGWS010000005.1"/>
</dbReference>
<evidence type="ECO:0000313" key="2">
    <source>
        <dbReference type="Proteomes" id="UP000234211"/>
    </source>
</evidence>